<dbReference type="SUPFAM" id="SSF89392">
    <property type="entry name" value="Prokaryotic lipoproteins and lipoprotein localization factors"/>
    <property type="match status" value="1"/>
</dbReference>
<accession>A0A538TQ53</accession>
<dbReference type="EMBL" id="VBOY01000066">
    <property type="protein sequence ID" value="TMQ65754.1"/>
    <property type="molecule type" value="Genomic_DNA"/>
</dbReference>
<evidence type="ECO:0000313" key="2">
    <source>
        <dbReference type="Proteomes" id="UP000316609"/>
    </source>
</evidence>
<evidence type="ECO:0008006" key="3">
    <source>
        <dbReference type="Google" id="ProtNLM"/>
    </source>
</evidence>
<dbReference type="InterPro" id="IPR029046">
    <property type="entry name" value="LolA/LolB/LppX"/>
</dbReference>
<sequence length="206" mass="22244">MWRGFGGRVLLASVATLLLTAATPAGLVSTRGLVQRLGRAGRVTVAFRAVTRSEGGVRARRGTLALEPPDRVRIDFPALGERIALRSDGGEWLQPAARQMLTLTTQHVASTMGLWRLFLNPEEGLYAERRLTANRFRLGLAATETTLPESVTVTLAGTGLPSRIEFVSPAGDLETYEFGAWRFGPARGAAGFRLAAPRGYEVLPMP</sequence>
<reference evidence="1 2" key="1">
    <citation type="journal article" date="2019" name="Nat. Microbiol.">
        <title>Mediterranean grassland soil C-N compound turnover is dependent on rainfall and depth, and is mediated by genomically divergent microorganisms.</title>
        <authorList>
            <person name="Diamond S."/>
            <person name="Andeer P.F."/>
            <person name="Li Z."/>
            <person name="Crits-Christoph A."/>
            <person name="Burstein D."/>
            <person name="Anantharaman K."/>
            <person name="Lane K.R."/>
            <person name="Thomas B.C."/>
            <person name="Pan C."/>
            <person name="Northen T.R."/>
            <person name="Banfield J.F."/>
        </authorList>
    </citation>
    <scope>NUCLEOTIDE SEQUENCE [LARGE SCALE GENOMIC DNA]</scope>
    <source>
        <strain evidence="1">WS_8</strain>
    </source>
</reference>
<comment type="caution">
    <text evidence="1">The sequence shown here is derived from an EMBL/GenBank/DDBJ whole genome shotgun (WGS) entry which is preliminary data.</text>
</comment>
<organism evidence="1 2">
    <name type="scientific">Eiseniibacteriota bacterium</name>
    <dbReference type="NCBI Taxonomy" id="2212470"/>
    <lineage>
        <taxon>Bacteria</taxon>
        <taxon>Candidatus Eiseniibacteriota</taxon>
    </lineage>
</organism>
<protein>
    <recommendedName>
        <fullName evidence="3">Outer membrane lipoprotein carrier protein LolA</fullName>
    </recommendedName>
</protein>
<dbReference type="Gene3D" id="2.50.20.10">
    <property type="entry name" value="Lipoprotein localisation LolA/LolB/LppX"/>
    <property type="match status" value="1"/>
</dbReference>
<evidence type="ECO:0000313" key="1">
    <source>
        <dbReference type="EMBL" id="TMQ65754.1"/>
    </source>
</evidence>
<gene>
    <name evidence="1" type="ORF">E6K78_07205</name>
</gene>
<dbReference type="AlphaFoldDB" id="A0A538TQ53"/>
<dbReference type="Proteomes" id="UP000316609">
    <property type="component" value="Unassembled WGS sequence"/>
</dbReference>
<name>A0A538TQ53_UNCEI</name>
<proteinExistence type="predicted"/>